<keyword evidence="2" id="KW-1185">Reference proteome</keyword>
<evidence type="ECO:0000313" key="2">
    <source>
        <dbReference type="Proteomes" id="UP000233556"/>
    </source>
</evidence>
<dbReference type="AlphaFoldDB" id="A0A2I0U721"/>
<sequence length="184" mass="20174">MVGFLGCKHALPGHVELLINQDPQVLLLRAALQPFSTQPVFVPGITMSQVQDLALGLIELHEVDMDPPLKPVQVSLDGIPSLQRVDCTTQLGVVSKLAEGALYPTVRVSNKDVKQPWSKYLPLRNTTCQWSPLGHQAVDRNALSAAIQPVPYPLSDTSIKSISLQFRDQDVVRDCQMLCTSPGR</sequence>
<accession>A0A2I0U721</accession>
<protein>
    <submittedName>
        <fullName evidence="1">Uncharacterized protein</fullName>
    </submittedName>
</protein>
<dbReference type="EMBL" id="KZ506070">
    <property type="protein sequence ID" value="PKU41812.1"/>
    <property type="molecule type" value="Genomic_DNA"/>
</dbReference>
<name>A0A2I0U721_LIMLA</name>
<reference evidence="2" key="2">
    <citation type="submission" date="2017-12" db="EMBL/GenBank/DDBJ databases">
        <title>Genome sequence of the Bar-tailed Godwit (Limosa lapponica baueri).</title>
        <authorList>
            <person name="Lima N.C.B."/>
            <person name="Parody-Merino A.M."/>
            <person name="Battley P.F."/>
            <person name="Fidler A.E."/>
            <person name="Prosdocimi F."/>
        </authorList>
    </citation>
    <scope>NUCLEOTIDE SEQUENCE [LARGE SCALE GENOMIC DNA]</scope>
</reference>
<reference evidence="2" key="1">
    <citation type="submission" date="2017-11" db="EMBL/GenBank/DDBJ databases">
        <authorList>
            <person name="Lima N.C."/>
            <person name="Parody-Merino A.M."/>
            <person name="Battley P.F."/>
            <person name="Fidler A.E."/>
            <person name="Prosdocimi F."/>
        </authorList>
    </citation>
    <scope>NUCLEOTIDE SEQUENCE [LARGE SCALE GENOMIC DNA]</scope>
</reference>
<gene>
    <name evidence="1" type="ORF">llap_7885</name>
</gene>
<dbReference type="OrthoDB" id="9221781at2759"/>
<organism evidence="1 2">
    <name type="scientific">Limosa lapponica baueri</name>
    <dbReference type="NCBI Taxonomy" id="1758121"/>
    <lineage>
        <taxon>Eukaryota</taxon>
        <taxon>Metazoa</taxon>
        <taxon>Chordata</taxon>
        <taxon>Craniata</taxon>
        <taxon>Vertebrata</taxon>
        <taxon>Euteleostomi</taxon>
        <taxon>Archelosauria</taxon>
        <taxon>Archosauria</taxon>
        <taxon>Dinosauria</taxon>
        <taxon>Saurischia</taxon>
        <taxon>Theropoda</taxon>
        <taxon>Coelurosauria</taxon>
        <taxon>Aves</taxon>
        <taxon>Neognathae</taxon>
        <taxon>Neoaves</taxon>
        <taxon>Charadriiformes</taxon>
        <taxon>Scolopacidae</taxon>
        <taxon>Limosa</taxon>
    </lineage>
</organism>
<dbReference type="Proteomes" id="UP000233556">
    <property type="component" value="Unassembled WGS sequence"/>
</dbReference>
<evidence type="ECO:0000313" key="1">
    <source>
        <dbReference type="EMBL" id="PKU41812.1"/>
    </source>
</evidence>
<proteinExistence type="predicted"/>